<keyword evidence="7" id="KW-1185">Reference proteome</keyword>
<feature type="compositionally biased region" description="Polar residues" evidence="4">
    <location>
        <begin position="653"/>
        <end position="669"/>
    </location>
</feature>
<dbReference type="PROSITE" id="PS50048">
    <property type="entry name" value="ZN2_CY6_FUNGAL_2"/>
    <property type="match status" value="1"/>
</dbReference>
<accession>A0ABR4B5U8</accession>
<feature type="domain" description="Zn(2)-C6 fungal-type" evidence="5">
    <location>
        <begin position="23"/>
        <end position="53"/>
    </location>
</feature>
<dbReference type="SUPFAM" id="SSF57701">
    <property type="entry name" value="Zn2/Cys6 DNA-binding domain"/>
    <property type="match status" value="1"/>
</dbReference>
<comment type="caution">
    <text evidence="6">The sequence shown here is derived from an EMBL/GenBank/DDBJ whole genome shotgun (WGS) entry which is preliminary data.</text>
</comment>
<keyword evidence="1" id="KW-0479">Metal-binding</keyword>
<evidence type="ECO:0000313" key="7">
    <source>
        <dbReference type="Proteomes" id="UP001590951"/>
    </source>
</evidence>
<organism evidence="6 7">
    <name type="scientific">Lepraria finkii</name>
    <dbReference type="NCBI Taxonomy" id="1340010"/>
    <lineage>
        <taxon>Eukaryota</taxon>
        <taxon>Fungi</taxon>
        <taxon>Dikarya</taxon>
        <taxon>Ascomycota</taxon>
        <taxon>Pezizomycotina</taxon>
        <taxon>Lecanoromycetes</taxon>
        <taxon>OSLEUM clade</taxon>
        <taxon>Lecanoromycetidae</taxon>
        <taxon>Lecanorales</taxon>
        <taxon>Lecanorineae</taxon>
        <taxon>Stereocaulaceae</taxon>
        <taxon>Lepraria</taxon>
    </lineage>
</organism>
<evidence type="ECO:0000256" key="1">
    <source>
        <dbReference type="ARBA" id="ARBA00022723"/>
    </source>
</evidence>
<dbReference type="Pfam" id="PF04082">
    <property type="entry name" value="Fungal_trans"/>
    <property type="match status" value="1"/>
</dbReference>
<dbReference type="PROSITE" id="PS00463">
    <property type="entry name" value="ZN2_CY6_FUNGAL_1"/>
    <property type="match status" value="1"/>
</dbReference>
<keyword evidence="2" id="KW-0539">Nucleus</keyword>
<dbReference type="InterPro" id="IPR036864">
    <property type="entry name" value="Zn2-C6_fun-type_DNA-bd_sf"/>
</dbReference>
<dbReference type="CDD" id="cd15485">
    <property type="entry name" value="ZIP_Cat8"/>
    <property type="match status" value="1"/>
</dbReference>
<feature type="region of interest" description="Disordered" evidence="4">
    <location>
        <begin position="636"/>
        <end position="752"/>
    </location>
</feature>
<dbReference type="PANTHER" id="PTHR46910:SF12">
    <property type="entry name" value="REGULATORY PROTEIN CAT8"/>
    <property type="match status" value="1"/>
</dbReference>
<evidence type="ECO:0000313" key="6">
    <source>
        <dbReference type="EMBL" id="KAL2052276.1"/>
    </source>
</evidence>
<feature type="coiled-coil region" evidence="3">
    <location>
        <begin position="67"/>
        <end position="101"/>
    </location>
</feature>
<dbReference type="EMBL" id="JBHFEH010000028">
    <property type="protein sequence ID" value="KAL2052276.1"/>
    <property type="molecule type" value="Genomic_DNA"/>
</dbReference>
<evidence type="ECO:0000256" key="4">
    <source>
        <dbReference type="SAM" id="MobiDB-lite"/>
    </source>
</evidence>
<evidence type="ECO:0000256" key="2">
    <source>
        <dbReference type="ARBA" id="ARBA00023242"/>
    </source>
</evidence>
<feature type="compositionally biased region" description="Polar residues" evidence="4">
    <location>
        <begin position="690"/>
        <end position="703"/>
    </location>
</feature>
<reference evidence="6 7" key="1">
    <citation type="submission" date="2024-09" db="EMBL/GenBank/DDBJ databases">
        <title>Rethinking Asexuality: The Enigmatic Case of Functional Sexual Genes in Lepraria (Stereocaulaceae).</title>
        <authorList>
            <person name="Doellman M."/>
            <person name="Sun Y."/>
            <person name="Barcenas-Pena A."/>
            <person name="Lumbsch H.T."/>
            <person name="Grewe F."/>
        </authorList>
    </citation>
    <scope>NUCLEOTIDE SEQUENCE [LARGE SCALE GENOMIC DNA]</scope>
    <source>
        <strain evidence="6 7">Grewe 0041</strain>
    </source>
</reference>
<evidence type="ECO:0000256" key="3">
    <source>
        <dbReference type="SAM" id="Coils"/>
    </source>
</evidence>
<dbReference type="CDD" id="cd12148">
    <property type="entry name" value="fungal_TF_MHR"/>
    <property type="match status" value="1"/>
</dbReference>
<feature type="region of interest" description="Disordered" evidence="4">
    <location>
        <begin position="610"/>
        <end position="629"/>
    </location>
</feature>
<evidence type="ECO:0000259" key="5">
    <source>
        <dbReference type="PROSITE" id="PS50048"/>
    </source>
</evidence>
<proteinExistence type="predicted"/>
<dbReference type="Gene3D" id="4.10.240.10">
    <property type="entry name" value="Zn(2)-C6 fungal-type DNA-binding domain"/>
    <property type="match status" value="1"/>
</dbReference>
<dbReference type="InterPro" id="IPR007219">
    <property type="entry name" value="XnlR_reg_dom"/>
</dbReference>
<protein>
    <recommendedName>
        <fullName evidence="5">Zn(2)-C6 fungal-type domain-containing protein</fullName>
    </recommendedName>
</protein>
<feature type="compositionally biased region" description="Low complexity" evidence="4">
    <location>
        <begin position="674"/>
        <end position="683"/>
    </location>
</feature>
<dbReference type="Pfam" id="PF00172">
    <property type="entry name" value="Zn_clus"/>
    <property type="match status" value="1"/>
</dbReference>
<feature type="compositionally biased region" description="Low complexity" evidence="4">
    <location>
        <begin position="718"/>
        <end position="734"/>
    </location>
</feature>
<keyword evidence="3" id="KW-0175">Coiled coil</keyword>
<dbReference type="PANTHER" id="PTHR46910">
    <property type="entry name" value="TRANSCRIPTION FACTOR PDR1"/>
    <property type="match status" value="1"/>
</dbReference>
<dbReference type="Proteomes" id="UP001590951">
    <property type="component" value="Unassembled WGS sequence"/>
</dbReference>
<name>A0ABR4B5U8_9LECA</name>
<dbReference type="SMART" id="SM00066">
    <property type="entry name" value="GAL4"/>
    <property type="match status" value="1"/>
</dbReference>
<dbReference type="InterPro" id="IPR050987">
    <property type="entry name" value="AtrR-like"/>
</dbReference>
<dbReference type="InterPro" id="IPR001138">
    <property type="entry name" value="Zn2Cys6_DnaBD"/>
</dbReference>
<dbReference type="SMART" id="SM00906">
    <property type="entry name" value="Fungal_trans"/>
    <property type="match status" value="1"/>
</dbReference>
<gene>
    <name evidence="6" type="ORF">ABVK25_007435</name>
</gene>
<dbReference type="CDD" id="cd00067">
    <property type="entry name" value="GAL4"/>
    <property type="match status" value="1"/>
</dbReference>
<sequence length="845" mass="92908">MPGILPMKVIKVGTSAQSRIAQACDRCRSKKIRCDGITPCCSQCASVGFECKTSDKLSRRAFPRGYTESLEERVRALETEVKDLKDLLDEKDEKIDILSRIHSNSPSLRRPSSTISSTVDLPEIKEVTSPAKEKEDTFRVQQSPCLLDGEESETYFMGASSGRSFVDTFKAKAQESGKPCSEFKTSVFFTPRKKETSTTRRSSSAASKLPSRMVSDHMVNIFFQEWAPLFPVLHRPTALKVYTDYVTDPAGVKDKHSVAQLNLIFGIATLSAEWNKQSADGFKTQWQAALDSVLAENTLPTLQCLVLAQIYCIANANYNKLLHYKGMAISLSHRLGLHQSQKRFSLGALTSETRKKVFWSLYTLDCFSAALLGLPKLLNEGDIHAEYPADIDDENVSEQGFQSTLPGESTRVSSALALFRLSRVMSKVLDENYPAASSHDLSLQKSAALNDDLDAWLGSLPNHLRFHFIQDKPSTNIVGSRSPLLSLGYYYVRTLIHRPAVGSSLGSKASSSVVALAQSSKHIIQIIQLLEERRMSFSFCLNKNELLLLAGFGLLFQGLNLDRKGKLIQDSHRLLCSVTEILERNNAPGAADFKKIACAMISVDRFSKDAQAMPDGNMPAPKNVSKSSRKLQALASRFSNGNLPSMKREASNGRRSTAPTLPITNFSTYDHSKSTNSVSSTVSDPMPRNGYSNSRTTSQSPRQNGPLKPPNLDYLSFNEELSPSPNRSSPNLSRQNKDNDMASPPFSTAAHQTQAAMDSLFLNTDMFPSYLQTPPAGTIDWCPGIWNTPSDMGNGVPPAPSFPEEELTSGEELSSCDTGRDFTGVSMQNVDSLVELEGLDGTFGL</sequence>